<name>A0ABQ7BGF5_BRACR</name>
<evidence type="ECO:0000256" key="9">
    <source>
        <dbReference type="SAM" id="MobiDB-lite"/>
    </source>
</evidence>
<evidence type="ECO:0000256" key="7">
    <source>
        <dbReference type="ARBA" id="ARBA00023295"/>
    </source>
</evidence>
<dbReference type="InterPro" id="IPR001701">
    <property type="entry name" value="Glyco_hydro_9"/>
</dbReference>
<dbReference type="Proteomes" id="UP000266723">
    <property type="component" value="Unassembled WGS sequence"/>
</dbReference>
<feature type="region of interest" description="Disordered" evidence="9">
    <location>
        <begin position="93"/>
        <end position="116"/>
    </location>
</feature>
<keyword evidence="13" id="KW-1185">Reference proteome</keyword>
<evidence type="ECO:0000313" key="12">
    <source>
        <dbReference type="EMBL" id="KAF3531240.1"/>
    </source>
</evidence>
<keyword evidence="5" id="KW-0136">Cellulose degradation</keyword>
<feature type="domain" description="Glycoside hydrolase family 9" evidence="11">
    <location>
        <begin position="165"/>
        <end position="244"/>
    </location>
</feature>
<evidence type="ECO:0000256" key="6">
    <source>
        <dbReference type="ARBA" id="ARBA00023277"/>
    </source>
</evidence>
<keyword evidence="8" id="KW-0624">Polysaccharide degradation</keyword>
<evidence type="ECO:0000256" key="8">
    <source>
        <dbReference type="ARBA" id="ARBA00023326"/>
    </source>
</evidence>
<dbReference type="EMBL" id="QGKV02001507">
    <property type="protein sequence ID" value="KAF3531240.1"/>
    <property type="molecule type" value="Genomic_DNA"/>
</dbReference>
<dbReference type="EC" id="3.2.1.4" evidence="3"/>
<feature type="signal peptide" evidence="10">
    <location>
        <begin position="1"/>
        <end position="22"/>
    </location>
</feature>
<dbReference type="SUPFAM" id="SSF48208">
    <property type="entry name" value="Six-hairpin glycosidases"/>
    <property type="match status" value="3"/>
</dbReference>
<accession>A0ABQ7BGF5</accession>
<dbReference type="InterPro" id="IPR012341">
    <property type="entry name" value="6hp_glycosidase-like_sf"/>
</dbReference>
<evidence type="ECO:0000256" key="1">
    <source>
        <dbReference type="ARBA" id="ARBA00000966"/>
    </source>
</evidence>
<evidence type="ECO:0000256" key="3">
    <source>
        <dbReference type="ARBA" id="ARBA00012601"/>
    </source>
</evidence>
<keyword evidence="4" id="KW-0378">Hydrolase</keyword>
<sequence length="341" mass="37859">MKPSILILTVFVLLLLLPTVIPHDYSDALYKSILFFEGQRSGRLPREQRMLWRSDSALKDGENLNTDLVGESTEVEEWSAQFNGKLNSTGTRWTFGSGTRDPGGGERKRSKTWPTAGSRSLVVSTRHGSSGGKLEPDLGIDDGPKHEFEVFVLLLLLPTVIPHDYSDALYKSILFFEGQRSGRLPREQRMLWRSDSALKDGENLNTDLVGGYYDAGDNVKFHFPMAFTATMLAWSSIDFSCYMSENDFSHNLYPRQVHHRGSSIPSVKVQSTAFGCILGWNIFHSDNPNPNILVGAVVGGPNVDDTFVGKRTNATDTEPTTYINAPLVGVFAYFKSNPNVA</sequence>
<organism evidence="12 13">
    <name type="scientific">Brassica cretica</name>
    <name type="common">Mustard</name>
    <dbReference type="NCBI Taxonomy" id="69181"/>
    <lineage>
        <taxon>Eukaryota</taxon>
        <taxon>Viridiplantae</taxon>
        <taxon>Streptophyta</taxon>
        <taxon>Embryophyta</taxon>
        <taxon>Tracheophyta</taxon>
        <taxon>Spermatophyta</taxon>
        <taxon>Magnoliopsida</taxon>
        <taxon>eudicotyledons</taxon>
        <taxon>Gunneridae</taxon>
        <taxon>Pentapetalae</taxon>
        <taxon>rosids</taxon>
        <taxon>malvids</taxon>
        <taxon>Brassicales</taxon>
        <taxon>Brassicaceae</taxon>
        <taxon>Brassiceae</taxon>
        <taxon>Brassica</taxon>
    </lineage>
</organism>
<feature type="domain" description="Glycoside hydrolase family 9" evidence="11">
    <location>
        <begin position="250"/>
        <end position="330"/>
    </location>
</feature>
<comment type="similarity">
    <text evidence="2">Belongs to the glycosyl hydrolase 9 (cellulase E) family.</text>
</comment>
<proteinExistence type="inferred from homology"/>
<evidence type="ECO:0000256" key="2">
    <source>
        <dbReference type="ARBA" id="ARBA00007072"/>
    </source>
</evidence>
<keyword evidence="6" id="KW-0119">Carbohydrate metabolism</keyword>
<dbReference type="Gene3D" id="1.50.10.10">
    <property type="match status" value="3"/>
</dbReference>
<reference evidence="12 13" key="1">
    <citation type="journal article" date="2020" name="BMC Genomics">
        <title>Intraspecific diversification of the crop wild relative Brassica cretica Lam. using demographic model selection.</title>
        <authorList>
            <person name="Kioukis A."/>
            <person name="Michalopoulou V.A."/>
            <person name="Briers L."/>
            <person name="Pirintsos S."/>
            <person name="Studholme D.J."/>
            <person name="Pavlidis P."/>
            <person name="Sarris P.F."/>
        </authorList>
    </citation>
    <scope>NUCLEOTIDE SEQUENCE [LARGE SCALE GENOMIC DNA]</scope>
    <source>
        <strain evidence="13">cv. PFS-1207/04</strain>
    </source>
</reference>
<keyword evidence="7" id="KW-0326">Glycosidase</keyword>
<feature type="domain" description="Glycoside hydrolase family 9" evidence="11">
    <location>
        <begin position="25"/>
        <end position="70"/>
    </location>
</feature>
<dbReference type="Pfam" id="PF00759">
    <property type="entry name" value="Glyco_hydro_9"/>
    <property type="match status" value="3"/>
</dbReference>
<gene>
    <name evidence="12" type="ORF">DY000_02036168</name>
</gene>
<dbReference type="InterPro" id="IPR008928">
    <property type="entry name" value="6-hairpin_glycosidase_sf"/>
</dbReference>
<evidence type="ECO:0000259" key="11">
    <source>
        <dbReference type="Pfam" id="PF00759"/>
    </source>
</evidence>
<evidence type="ECO:0000256" key="4">
    <source>
        <dbReference type="ARBA" id="ARBA00022801"/>
    </source>
</evidence>
<comment type="caution">
    <text evidence="12">The sequence shown here is derived from an EMBL/GenBank/DDBJ whole genome shotgun (WGS) entry which is preliminary data.</text>
</comment>
<protein>
    <recommendedName>
        <fullName evidence="3">cellulase</fullName>
        <ecNumber evidence="3">3.2.1.4</ecNumber>
    </recommendedName>
</protein>
<evidence type="ECO:0000256" key="10">
    <source>
        <dbReference type="SAM" id="SignalP"/>
    </source>
</evidence>
<feature type="chain" id="PRO_5047167008" description="cellulase" evidence="10">
    <location>
        <begin position="23"/>
        <end position="341"/>
    </location>
</feature>
<keyword evidence="10" id="KW-0732">Signal</keyword>
<evidence type="ECO:0000256" key="5">
    <source>
        <dbReference type="ARBA" id="ARBA00023001"/>
    </source>
</evidence>
<dbReference type="PANTHER" id="PTHR22298">
    <property type="entry name" value="ENDO-1,4-BETA-GLUCANASE"/>
    <property type="match status" value="1"/>
</dbReference>
<evidence type="ECO:0000313" key="13">
    <source>
        <dbReference type="Proteomes" id="UP000266723"/>
    </source>
</evidence>
<comment type="catalytic activity">
    <reaction evidence="1">
        <text>Endohydrolysis of (1-&gt;4)-beta-D-glucosidic linkages in cellulose, lichenin and cereal beta-D-glucans.</text>
        <dbReference type="EC" id="3.2.1.4"/>
    </reaction>
</comment>